<dbReference type="Proteomes" id="UP001416858">
    <property type="component" value="Unassembled WGS sequence"/>
</dbReference>
<feature type="domain" description="ATPase dynein-related AAA" evidence="2">
    <location>
        <begin position="72"/>
        <end position="201"/>
    </location>
</feature>
<dbReference type="SUPFAM" id="SSF52540">
    <property type="entry name" value="P-loop containing nucleoside triphosphate hydrolases"/>
    <property type="match status" value="1"/>
</dbReference>
<dbReference type="PANTHER" id="PTHR42759">
    <property type="entry name" value="MOXR FAMILY PROTEIN"/>
    <property type="match status" value="1"/>
</dbReference>
<dbReference type="Pfam" id="PF07728">
    <property type="entry name" value="AAA_5"/>
    <property type="match status" value="1"/>
</dbReference>
<dbReference type="EMBL" id="BAABRO010000001">
    <property type="protein sequence ID" value="GAA5504643.1"/>
    <property type="molecule type" value="Genomic_DNA"/>
</dbReference>
<feature type="compositionally biased region" description="Acidic residues" evidence="1">
    <location>
        <begin position="330"/>
        <end position="340"/>
    </location>
</feature>
<dbReference type="RefSeq" id="WP_345681697.1">
    <property type="nucleotide sequence ID" value="NZ_BAABRO010000001.1"/>
</dbReference>
<evidence type="ECO:0000256" key="1">
    <source>
        <dbReference type="SAM" id="MobiDB-lite"/>
    </source>
</evidence>
<accession>A0ABP9VHF2</accession>
<dbReference type="InterPro" id="IPR027417">
    <property type="entry name" value="P-loop_NTPase"/>
</dbReference>
<dbReference type="InterPro" id="IPR011704">
    <property type="entry name" value="ATPase_dyneun-rel_AAA"/>
</dbReference>
<evidence type="ECO:0000313" key="4">
    <source>
        <dbReference type="Proteomes" id="UP001416858"/>
    </source>
</evidence>
<dbReference type="Gene3D" id="3.40.50.300">
    <property type="entry name" value="P-loop containing nucleotide triphosphate hydrolases"/>
    <property type="match status" value="1"/>
</dbReference>
<sequence>MSGSQQSQKHRPEVGTTQPNASGHVEIDGVRLKLSHPYEAAGQWIGQQEVLMQLLACWISVDDSDLPLTPRLIGSPGVGKTQLAIAAAKAQGRPLYIYQCTADTRPEDLLITPVLSQGGEIAYHASPLVTAMITGGICILDEGNRMNEKSWASLAPLLDGRRYVESIVAGITIHAEKEFRATVTMNQDESTFEIPDYIMSRLQPTLSVGFPSKQDEMSILQYHLPFAQPEMLAMTVEFLQHSHELKLDFSPRDGINLLRFAIKRMMQDKNHPISADEAWQEALEKCLGEEAVDLESLAQRRKRTLGGDAVPLGLADLFFDPDDPLHPDRDDDDDDDDDDL</sequence>
<keyword evidence="4" id="KW-1185">Reference proteome</keyword>
<evidence type="ECO:0000313" key="3">
    <source>
        <dbReference type="EMBL" id="GAA5504643.1"/>
    </source>
</evidence>
<feature type="region of interest" description="Disordered" evidence="1">
    <location>
        <begin position="318"/>
        <end position="340"/>
    </location>
</feature>
<organism evidence="3 4">
    <name type="scientific">Novipirellula caenicola</name>
    <dbReference type="NCBI Taxonomy" id="1536901"/>
    <lineage>
        <taxon>Bacteria</taxon>
        <taxon>Pseudomonadati</taxon>
        <taxon>Planctomycetota</taxon>
        <taxon>Planctomycetia</taxon>
        <taxon>Pirellulales</taxon>
        <taxon>Pirellulaceae</taxon>
        <taxon>Novipirellula</taxon>
    </lineage>
</organism>
<name>A0ABP9VHF2_9BACT</name>
<evidence type="ECO:0000259" key="2">
    <source>
        <dbReference type="Pfam" id="PF07728"/>
    </source>
</evidence>
<reference evidence="3 4" key="1">
    <citation type="submission" date="2024-02" db="EMBL/GenBank/DDBJ databases">
        <title>Rhodopirellula caenicola NBRC 110016.</title>
        <authorList>
            <person name="Ichikawa N."/>
            <person name="Katano-Makiyama Y."/>
            <person name="Hidaka K."/>
        </authorList>
    </citation>
    <scope>NUCLEOTIDE SEQUENCE [LARGE SCALE GENOMIC DNA]</scope>
    <source>
        <strain evidence="3 4">NBRC 110016</strain>
    </source>
</reference>
<dbReference type="PANTHER" id="PTHR42759:SF6">
    <property type="entry name" value="REGULATORY PROTEIN-RELATED"/>
    <property type="match status" value="1"/>
</dbReference>
<comment type="caution">
    <text evidence="3">The sequence shown here is derived from an EMBL/GenBank/DDBJ whole genome shotgun (WGS) entry which is preliminary data.</text>
</comment>
<gene>
    <name evidence="3" type="ORF">Rcae01_00082</name>
</gene>
<dbReference type="InterPro" id="IPR050764">
    <property type="entry name" value="CbbQ/NirQ/NorQ/GpvN"/>
</dbReference>
<protein>
    <recommendedName>
        <fullName evidence="2">ATPase dynein-related AAA domain-containing protein</fullName>
    </recommendedName>
</protein>
<proteinExistence type="predicted"/>
<feature type="region of interest" description="Disordered" evidence="1">
    <location>
        <begin position="1"/>
        <end position="23"/>
    </location>
</feature>